<dbReference type="InterPro" id="IPR003599">
    <property type="entry name" value="Ig_sub"/>
</dbReference>
<protein>
    <submittedName>
        <fullName evidence="11">Cartilage intermediate layer protein 2</fullName>
    </submittedName>
</protein>
<reference evidence="12" key="1">
    <citation type="journal article" date="2006" name="Science">
        <title>Ancient noncoding elements conserved in the human genome.</title>
        <authorList>
            <person name="Venkatesh B."/>
            <person name="Kirkness E.F."/>
            <person name="Loh Y.H."/>
            <person name="Halpern A.L."/>
            <person name="Lee A.P."/>
            <person name="Johnson J."/>
            <person name="Dandona N."/>
            <person name="Viswanathan L.D."/>
            <person name="Tay A."/>
            <person name="Venter J.C."/>
            <person name="Strausberg R.L."/>
            <person name="Brenner S."/>
        </authorList>
    </citation>
    <scope>NUCLEOTIDE SEQUENCE [LARGE SCALE GENOMIC DNA]</scope>
</reference>
<dbReference type="InterPro" id="IPR036179">
    <property type="entry name" value="Ig-like_dom_sf"/>
</dbReference>
<dbReference type="SUPFAM" id="SSF82895">
    <property type="entry name" value="TSP-1 type 1 repeat"/>
    <property type="match status" value="2"/>
</dbReference>
<dbReference type="InterPro" id="IPR003598">
    <property type="entry name" value="Ig_sub2"/>
</dbReference>
<comment type="subcellular location">
    <subcellularLocation>
        <location evidence="1">Secreted</location>
        <location evidence="1">Extracellular space</location>
        <location evidence="1">Extracellular matrix</location>
    </subcellularLocation>
</comment>
<keyword evidence="12" id="KW-1185">Reference proteome</keyword>
<evidence type="ECO:0000256" key="1">
    <source>
        <dbReference type="ARBA" id="ARBA00004498"/>
    </source>
</evidence>
<evidence type="ECO:0000256" key="3">
    <source>
        <dbReference type="ARBA" id="ARBA00022530"/>
    </source>
</evidence>
<proteinExistence type="predicted"/>
<dbReference type="Pfam" id="PF23708">
    <property type="entry name" value="CILP_5th"/>
    <property type="match status" value="1"/>
</dbReference>
<dbReference type="InterPro" id="IPR025155">
    <property type="entry name" value="WxxW_domain"/>
</dbReference>
<dbReference type="Pfam" id="PF23730">
    <property type="entry name" value="CILP_8th"/>
    <property type="match status" value="1"/>
</dbReference>
<dbReference type="GeneTree" id="ENSGT00390000008152"/>
<sequence>MTELYQPTDRNCTFAHSPTRSEKPPFLSTASTDPKGNESGSNKWRRVQRPRKRRYNAIQELNPEMTEWTSWFNIDHPGGNGDYERLEAIRFYYRERICAYPTAIEARTTEWVRAKETGEVVHYRPDKGFWCINKEQPEGKICSNYHVRFRCPIVPTYWSQWSEWSLCSASACGGTGIQGRQRTCKMKSVHIASVLKCKGIGIERRACVTAPCKEARWADWGPWTDCTVTCGGGHSVRRRRCVRTSEEQTCVGRAVLVKKCGQASCPVCERICPVGRVNDDCSGCMCDTHVLLGAVRSAEGASLAHSKVAMEGKPHVTLAMTGEDGLFRIPGVCSSSKARVLIERKMFAPAVYQAVRNSTRISVIKAVLKRAEKPYVVKHPETKVRMENNRVTFCCKAIGNPLPQQYSWYHNGTLLDKQNYKMENSLVLRGLKPSQAGEYYCKASNQIGSIRSAPATLTVIAKGQVNCNPTPMEHLIKLPEDCFQTATNSFFYNVGKCSNTRCAGKLDFDLRCKDSTNYCCRVKRMKLRKIRCKGYNLPIKVITGCGCKRCIEPKILVRGRARAADNGEPLRFGQIFIGSERVGLTGYKGTFSIQVPEETERLVVQFVDPMNKFVDTVKVFPFDRKGSAVYFEVKLMRKSEPIEIDSTLTNTIALGEMKEEDPIGEIEIPPNVFHRSNGEIYNGKVKASVTFFDPRNITLANTAPSDLNFVNEEGETFPLRTYGMFSADFREEASNEALQAERVKVYLDTASIKMPEHVRKMKLWSLNPETGFWEEESVFHIERKNRNKREERTFLIGNVEIRERRLFNLDVPENRRCYVKVRAYMSERFLPGEQLEGVVINLINLEPMAGYTANPRAWGRFDSVITGANGACLPAFCDSARPDAYTAYVTATFAAEELEAAASSPKMNPNLIGVSQPFLDKLGYQRTDHEDPKLKKTAFKINLAKPNQNNIEETNGPIYAYQNLKDCEDAPISANHFRFYRVEENKYEYNVVPFEENDLTSWTGDYLSWWPNPQEFRACFIKVRINGPQEVVLRSRNTGGTHEATRGQLYGIRDTRSVRDMKTHNTSAACVEFKCGGMLFDQSMADRTLVSVIPQGSCRRVGITNLLQEYLRRHPPLAVNNDTAAFNMLAPVDPLGHNYGIYTVTDQNPRLAKEIAIGRCFDGTSDGFSREMKVNVGNAMTFTCQEKTVTRQSLFQRLQTSPAETLTQIGIEMRRLGGIRPAQSQIVAYPSGQSSNRRNQRRRNSENMRSGFPQQ</sequence>
<dbReference type="InterPro" id="IPR056257">
    <property type="entry name" value="CILP-1/2_8th"/>
</dbReference>
<evidence type="ECO:0000256" key="4">
    <source>
        <dbReference type="ARBA" id="ARBA00022685"/>
    </source>
</evidence>
<evidence type="ECO:0000256" key="7">
    <source>
        <dbReference type="ARBA" id="ARBA00023180"/>
    </source>
</evidence>
<dbReference type="InParanoid" id="A0A4W3HKS6"/>
<keyword evidence="4" id="KW-0165">Cleavage on pair of basic residues</keyword>
<keyword evidence="7" id="KW-0325">Glycoprotein</keyword>
<dbReference type="OMA" id="PPVQSYW"/>
<evidence type="ECO:0000313" key="12">
    <source>
        <dbReference type="Proteomes" id="UP000314986"/>
    </source>
</evidence>
<dbReference type="Proteomes" id="UP000314986">
    <property type="component" value="Unassembled WGS sequence"/>
</dbReference>
<dbReference type="AlphaFoldDB" id="A0A4W3HKS6"/>
<dbReference type="FunFam" id="2.60.40.10:FF:001254">
    <property type="entry name" value="Cartilage intermediate layer protein 2"/>
    <property type="match status" value="1"/>
</dbReference>
<dbReference type="PANTHER" id="PTHR15031:SF0">
    <property type="entry name" value="CARTILAGE INTERMEDIATE LAYER PROTEIN 2"/>
    <property type="match status" value="1"/>
</dbReference>
<dbReference type="InterPro" id="IPR056255">
    <property type="entry name" value="CILP-1/2_dom"/>
</dbReference>
<keyword evidence="3" id="KW-0272">Extracellular matrix</keyword>
<dbReference type="SMART" id="SM00409">
    <property type="entry name" value="IG"/>
    <property type="match status" value="1"/>
</dbReference>
<dbReference type="Pfam" id="PF23591">
    <property type="entry name" value="CILP"/>
    <property type="match status" value="1"/>
</dbReference>
<dbReference type="Pfam" id="PF13330">
    <property type="entry name" value="Mucin2_WxxW"/>
    <property type="match status" value="1"/>
</dbReference>
<evidence type="ECO:0000256" key="6">
    <source>
        <dbReference type="ARBA" id="ARBA00023157"/>
    </source>
</evidence>
<dbReference type="Pfam" id="PF13927">
    <property type="entry name" value="Ig_3"/>
    <property type="match status" value="1"/>
</dbReference>
<evidence type="ECO:0000313" key="11">
    <source>
        <dbReference type="Ensembl" id="ENSCMIP00000010074.1"/>
    </source>
</evidence>
<evidence type="ECO:0000256" key="8">
    <source>
        <dbReference type="ARBA" id="ARBA00023319"/>
    </source>
</evidence>
<evidence type="ECO:0000256" key="5">
    <source>
        <dbReference type="ARBA" id="ARBA00022729"/>
    </source>
</evidence>
<evidence type="ECO:0000256" key="9">
    <source>
        <dbReference type="SAM" id="MobiDB-lite"/>
    </source>
</evidence>
<dbReference type="Gene3D" id="2.20.100.10">
    <property type="entry name" value="Thrombospondin type-1 (TSP1) repeat"/>
    <property type="match status" value="2"/>
</dbReference>
<keyword evidence="2" id="KW-0964">Secreted</keyword>
<keyword evidence="6" id="KW-1015">Disulfide bond</keyword>
<feature type="compositionally biased region" description="Polar residues" evidence="9">
    <location>
        <begin position="8"/>
        <end position="18"/>
    </location>
</feature>
<organism evidence="11 12">
    <name type="scientific">Callorhinchus milii</name>
    <name type="common">Ghost shark</name>
    <dbReference type="NCBI Taxonomy" id="7868"/>
    <lineage>
        <taxon>Eukaryota</taxon>
        <taxon>Metazoa</taxon>
        <taxon>Chordata</taxon>
        <taxon>Craniata</taxon>
        <taxon>Vertebrata</taxon>
        <taxon>Chondrichthyes</taxon>
        <taxon>Holocephali</taxon>
        <taxon>Chimaeriformes</taxon>
        <taxon>Callorhinchidae</taxon>
        <taxon>Callorhinchus</taxon>
    </lineage>
</organism>
<dbReference type="SMART" id="SM00408">
    <property type="entry name" value="IGc2"/>
    <property type="match status" value="1"/>
</dbReference>
<dbReference type="InterPro" id="IPR000884">
    <property type="entry name" value="TSP1_rpt"/>
</dbReference>
<dbReference type="SMART" id="SM00209">
    <property type="entry name" value="TSP1"/>
    <property type="match status" value="2"/>
</dbReference>
<reference evidence="12" key="2">
    <citation type="journal article" date="2007" name="PLoS Biol.">
        <title>Survey sequencing and comparative analysis of the elephant shark (Callorhinchus milii) genome.</title>
        <authorList>
            <person name="Venkatesh B."/>
            <person name="Kirkness E.F."/>
            <person name="Loh Y.H."/>
            <person name="Halpern A.L."/>
            <person name="Lee A.P."/>
            <person name="Johnson J."/>
            <person name="Dandona N."/>
            <person name="Viswanathan L.D."/>
            <person name="Tay A."/>
            <person name="Venter J.C."/>
            <person name="Strausberg R.L."/>
            <person name="Brenner S."/>
        </authorList>
    </citation>
    <scope>NUCLEOTIDE SEQUENCE [LARGE SCALE GENOMIC DNA]</scope>
</reference>
<reference evidence="12" key="3">
    <citation type="journal article" date="2014" name="Nature">
        <title>Elephant shark genome provides unique insights into gnathostome evolution.</title>
        <authorList>
            <consortium name="International Elephant Shark Genome Sequencing Consortium"/>
            <person name="Venkatesh B."/>
            <person name="Lee A.P."/>
            <person name="Ravi V."/>
            <person name="Maurya A.K."/>
            <person name="Lian M.M."/>
            <person name="Swann J.B."/>
            <person name="Ohta Y."/>
            <person name="Flajnik M.F."/>
            <person name="Sutoh Y."/>
            <person name="Kasahara M."/>
            <person name="Hoon S."/>
            <person name="Gangu V."/>
            <person name="Roy S.W."/>
            <person name="Irimia M."/>
            <person name="Korzh V."/>
            <person name="Kondrychyn I."/>
            <person name="Lim Z.W."/>
            <person name="Tay B.H."/>
            <person name="Tohari S."/>
            <person name="Kong K.W."/>
            <person name="Ho S."/>
            <person name="Lorente-Galdos B."/>
            <person name="Quilez J."/>
            <person name="Marques-Bonet T."/>
            <person name="Raney B.J."/>
            <person name="Ingham P.W."/>
            <person name="Tay A."/>
            <person name="Hillier L.W."/>
            <person name="Minx P."/>
            <person name="Boehm T."/>
            <person name="Wilson R.K."/>
            <person name="Brenner S."/>
            <person name="Warren W.C."/>
        </authorList>
    </citation>
    <scope>NUCLEOTIDE SEQUENCE [LARGE SCALE GENOMIC DNA]</scope>
</reference>
<dbReference type="InterPro" id="IPR056256">
    <property type="entry name" value="CILP-1/2_b-sand_dom2"/>
</dbReference>
<dbReference type="InterPro" id="IPR039675">
    <property type="entry name" value="CILP1/CILP2"/>
</dbReference>
<dbReference type="GO" id="GO:0005615">
    <property type="term" value="C:extracellular space"/>
    <property type="evidence" value="ECO:0007669"/>
    <property type="project" value="TreeGrafter"/>
</dbReference>
<name>A0A4W3HKS6_CALMI</name>
<dbReference type="STRING" id="7868.ENSCMIP00000010074"/>
<dbReference type="InterPro" id="IPR007110">
    <property type="entry name" value="Ig-like_dom"/>
</dbReference>
<feature type="region of interest" description="Disordered" evidence="9">
    <location>
        <begin position="1230"/>
        <end position="1255"/>
    </location>
</feature>
<feature type="region of interest" description="Disordered" evidence="9">
    <location>
        <begin position="1"/>
        <end position="50"/>
    </location>
</feature>
<dbReference type="InterPro" id="IPR013783">
    <property type="entry name" value="Ig-like_fold"/>
</dbReference>
<accession>A0A4W3HKS6</accession>
<dbReference type="PANTHER" id="PTHR15031">
    <property type="entry name" value="CARTILAGE INTERMEDIATE LAYER PROTEIN CLIP"/>
    <property type="match status" value="1"/>
</dbReference>
<reference evidence="11" key="4">
    <citation type="submission" date="2025-08" db="UniProtKB">
        <authorList>
            <consortium name="Ensembl"/>
        </authorList>
    </citation>
    <scope>IDENTIFICATION</scope>
</reference>
<dbReference type="Gene3D" id="2.60.40.10">
    <property type="entry name" value="Immunoglobulins"/>
    <property type="match status" value="1"/>
</dbReference>
<dbReference type="Ensembl" id="ENSCMIT00000010343.1">
    <property type="protein sequence ID" value="ENSCMIP00000010074.1"/>
    <property type="gene ID" value="ENSCMIG00000005302.1"/>
</dbReference>
<reference evidence="11" key="5">
    <citation type="submission" date="2025-09" db="UniProtKB">
        <authorList>
            <consortium name="Ensembl"/>
        </authorList>
    </citation>
    <scope>IDENTIFICATION</scope>
</reference>
<dbReference type="PROSITE" id="PS50092">
    <property type="entry name" value="TSP1"/>
    <property type="match status" value="2"/>
</dbReference>
<feature type="domain" description="Ig-like" evidence="10">
    <location>
        <begin position="374"/>
        <end position="458"/>
    </location>
</feature>
<dbReference type="InterPro" id="IPR036383">
    <property type="entry name" value="TSP1_rpt_sf"/>
</dbReference>
<keyword evidence="5" id="KW-0732">Signal</keyword>
<dbReference type="PROSITE" id="PS50835">
    <property type="entry name" value="IG_LIKE"/>
    <property type="match status" value="1"/>
</dbReference>
<evidence type="ECO:0000256" key="2">
    <source>
        <dbReference type="ARBA" id="ARBA00022525"/>
    </source>
</evidence>
<evidence type="ECO:0000259" key="10">
    <source>
        <dbReference type="PROSITE" id="PS50835"/>
    </source>
</evidence>
<feature type="compositionally biased region" description="Polar residues" evidence="9">
    <location>
        <begin position="28"/>
        <end position="42"/>
    </location>
</feature>
<dbReference type="InterPro" id="IPR056258">
    <property type="entry name" value="CILP-1/2_C"/>
</dbReference>
<dbReference type="SUPFAM" id="SSF48726">
    <property type="entry name" value="Immunoglobulin"/>
    <property type="match status" value="1"/>
</dbReference>
<keyword evidence="8" id="KW-0393">Immunoglobulin domain</keyword>
<gene>
    <name evidence="11" type="primary">cilp2</name>
</gene>
<dbReference type="Pfam" id="PF00090">
    <property type="entry name" value="TSP_1"/>
    <property type="match status" value="2"/>
</dbReference>
<dbReference type="Pfam" id="PF23599">
    <property type="entry name" value="CILP_C"/>
    <property type="match status" value="1"/>
</dbReference>